<protein>
    <recommendedName>
        <fullName evidence="4">DMATS type aromatic prenyltransferase</fullName>
    </recommendedName>
</protein>
<sequence length="394" mass="44173">MGTTLDKIRPAIRFGVFRVADQSYTDFLLRQWAAACRGLGVAGPDVERVAVDIRDVLSPWGSRPIGTTAGPAPSFVSADGFPAEMSLSWRGINPEIRLLWESLGSEPTARSNQEAGQALTRRLADKPGVSISRYLRVEDLFVTPNPATYRPTVWHALAWRPGNHPQRLEYKVYLNPQVHGVEHAPEVIGEAMRRLDLSVPWRSVGRRVRELAERGHEIEFFALDLADATSKPRVKVYFRHDEMPAAELDTVAALARRHDSGRAERARRIVYGDTRTITNEPMTCLAFRHGTPAPEEANLYLRLPDNTRSDAEARDRVTRLMRVEGIDPGPYQRCLDLLAPAPLANTTGLQELLSYRTIDRGPADLGLYLRFSTYDHEATVGEARGDDVTEQHHR</sequence>
<dbReference type="EMBL" id="BJFL01000001">
    <property type="protein sequence ID" value="GDY28538.1"/>
    <property type="molecule type" value="Genomic_DNA"/>
</dbReference>
<comment type="caution">
    <text evidence="2">The sequence shown here is derived from an EMBL/GenBank/DDBJ whole genome shotgun (WGS) entry which is preliminary data.</text>
</comment>
<proteinExistence type="predicted"/>
<dbReference type="AlphaFoldDB" id="A0A4D4J159"/>
<evidence type="ECO:0000256" key="1">
    <source>
        <dbReference type="ARBA" id="ARBA00022679"/>
    </source>
</evidence>
<dbReference type="SFLD" id="SFLDG01162">
    <property type="entry name" value="I"/>
    <property type="match status" value="1"/>
</dbReference>
<evidence type="ECO:0000313" key="2">
    <source>
        <dbReference type="EMBL" id="GDY28538.1"/>
    </source>
</evidence>
<reference evidence="3" key="1">
    <citation type="submission" date="2019-04" db="EMBL/GenBank/DDBJ databases">
        <title>Draft genome sequence of Pseudonocardiaceae bacterium SL3-2-4.</title>
        <authorList>
            <person name="Ningsih F."/>
            <person name="Yokota A."/>
            <person name="Sakai Y."/>
            <person name="Nanatani K."/>
            <person name="Yabe S."/>
            <person name="Oetari A."/>
            <person name="Sjamsuridzal W."/>
        </authorList>
    </citation>
    <scope>NUCLEOTIDE SEQUENCE [LARGE SCALE GENOMIC DNA]</scope>
    <source>
        <strain evidence="3">SL3-2-4</strain>
    </source>
</reference>
<dbReference type="InterPro" id="IPR017795">
    <property type="entry name" value="ABBA_NscD-like"/>
</dbReference>
<dbReference type="GO" id="GO:0016765">
    <property type="term" value="F:transferase activity, transferring alkyl or aryl (other than methyl) groups"/>
    <property type="evidence" value="ECO:0007669"/>
    <property type="project" value="InterPro"/>
</dbReference>
<gene>
    <name evidence="2" type="ORF">GTS_01710</name>
</gene>
<dbReference type="Proteomes" id="UP000298860">
    <property type="component" value="Unassembled WGS sequence"/>
</dbReference>
<keyword evidence="3" id="KW-1185">Reference proteome</keyword>
<accession>A0A4D4J159</accession>
<dbReference type="InterPro" id="IPR033964">
    <property type="entry name" value="ABBA"/>
</dbReference>
<evidence type="ECO:0000313" key="3">
    <source>
        <dbReference type="Proteomes" id="UP000298860"/>
    </source>
</evidence>
<keyword evidence="1" id="KW-0808">Transferase</keyword>
<dbReference type="Pfam" id="PF11991">
    <property type="entry name" value="Trp_DMAT"/>
    <property type="match status" value="1"/>
</dbReference>
<dbReference type="SFLD" id="SFLDS00036">
    <property type="entry name" value="Aromatic_Prenyltransferase"/>
    <property type="match status" value="1"/>
</dbReference>
<dbReference type="GO" id="GO:0009820">
    <property type="term" value="P:alkaloid metabolic process"/>
    <property type="evidence" value="ECO:0007669"/>
    <property type="project" value="InterPro"/>
</dbReference>
<evidence type="ECO:0008006" key="4">
    <source>
        <dbReference type="Google" id="ProtNLM"/>
    </source>
</evidence>
<organism evidence="2 3">
    <name type="scientific">Gandjariella thermophila</name>
    <dbReference type="NCBI Taxonomy" id="1931992"/>
    <lineage>
        <taxon>Bacteria</taxon>
        <taxon>Bacillati</taxon>
        <taxon>Actinomycetota</taxon>
        <taxon>Actinomycetes</taxon>
        <taxon>Pseudonocardiales</taxon>
        <taxon>Pseudonocardiaceae</taxon>
        <taxon>Gandjariella</taxon>
    </lineage>
</organism>
<name>A0A4D4J159_9PSEU</name>